<dbReference type="Gene3D" id="3.30.450.40">
    <property type="match status" value="1"/>
</dbReference>
<dbReference type="InterPro" id="IPR036390">
    <property type="entry name" value="WH_DNA-bd_sf"/>
</dbReference>
<evidence type="ECO:0000259" key="7">
    <source>
        <dbReference type="Pfam" id="PF03444"/>
    </source>
</evidence>
<sequence length="339" mass="38019">MEVKGRKLEILAAIIEIYTRTSQPVGSSAVCKYLNFSISPATVRNEMAQLSLMGFLEQPYVSAGRIPSQIGYRVYVDFFMKEYELSVYDKSVIDEKLKIKLAEPENLIGGLAKILSEITDCVAVSAVPWDKNACVENIRFVKINSKSAMLILITTTGVVKTKIFTCKFEINEKILEIFAKVIREFINKPLEFLSPESINLVCNRIGTENFVLPVLEALISAAQKSRISEVNVEGELNLFDKNNGKIENIYKIWKFFNKKDELLELLFLKKNATDIFIGNEIGVSALSGVSLIKSYYSVGENFGVIALIGPLNVNYACMVAKLNYISKVMESVLKEFLAR</sequence>
<dbReference type="InterPro" id="IPR021153">
    <property type="entry name" value="HrcA_C"/>
</dbReference>
<keyword evidence="4 5" id="KW-0804">Transcription</keyword>
<keyword evidence="3 5" id="KW-0346">Stress response</keyword>
<keyword evidence="2 5" id="KW-0805">Transcription regulation</keyword>
<dbReference type="GO" id="GO:0045892">
    <property type="term" value="P:negative regulation of DNA-templated transcription"/>
    <property type="evidence" value="ECO:0007669"/>
    <property type="project" value="UniProtKB-UniRule"/>
</dbReference>
<reference evidence="8" key="1">
    <citation type="journal article" date="2023" name="ISME J.">
        <title>Emergence of putative energy parasites within Clostridia revealed by genome analysis of a novel endosymbiotic clade.</title>
        <authorList>
            <person name="Takahashi K."/>
            <person name="Kuwahara H."/>
            <person name="Horikawa Y."/>
            <person name="Izawa K."/>
            <person name="Kato D."/>
            <person name="Inagaki T."/>
            <person name="Yuki M."/>
            <person name="Ohkuma M."/>
            <person name="Hongoh Y."/>
        </authorList>
    </citation>
    <scope>NUCLEOTIDE SEQUENCE</scope>
    <source>
        <strain evidence="8">CfP3-15</strain>
    </source>
</reference>
<dbReference type="GO" id="GO:0003677">
    <property type="term" value="F:DNA binding"/>
    <property type="evidence" value="ECO:0007669"/>
    <property type="project" value="InterPro"/>
</dbReference>
<comment type="function">
    <text evidence="5">Negative regulator of class I heat shock genes (grpE-dnaK-dnaJ and groELS operons). Prevents heat-shock induction of these operons.</text>
</comment>
<dbReference type="PANTHER" id="PTHR34824:SF1">
    <property type="entry name" value="HEAT-INDUCIBLE TRANSCRIPTION REPRESSOR HRCA"/>
    <property type="match status" value="1"/>
</dbReference>
<dbReference type="InterPro" id="IPR002571">
    <property type="entry name" value="HrcA"/>
</dbReference>
<feature type="domain" description="Heat-inducible transcription repressor HrcA C-terminal" evidence="6">
    <location>
        <begin position="106"/>
        <end position="318"/>
    </location>
</feature>
<evidence type="ECO:0000313" key="8">
    <source>
        <dbReference type="EMBL" id="BED91541.1"/>
    </source>
</evidence>
<evidence type="ECO:0000256" key="2">
    <source>
        <dbReference type="ARBA" id="ARBA00023015"/>
    </source>
</evidence>
<dbReference type="EMBL" id="AP027924">
    <property type="protein sequence ID" value="BED91541.1"/>
    <property type="molecule type" value="Genomic_DNA"/>
</dbReference>
<dbReference type="Gene3D" id="3.30.390.60">
    <property type="entry name" value="Heat-inducible transcription repressor hrca homolog, domain 3"/>
    <property type="match status" value="1"/>
</dbReference>
<dbReference type="InterPro" id="IPR036388">
    <property type="entry name" value="WH-like_DNA-bd_sf"/>
</dbReference>
<dbReference type="KEGG" id="ips:CfP315_0029"/>
<dbReference type="PIRSF" id="PIRSF005485">
    <property type="entry name" value="HrcA"/>
    <property type="match status" value="1"/>
</dbReference>
<dbReference type="PANTHER" id="PTHR34824">
    <property type="entry name" value="HEAT-INDUCIBLE TRANSCRIPTION REPRESSOR HRCA"/>
    <property type="match status" value="1"/>
</dbReference>
<dbReference type="InterPro" id="IPR023120">
    <property type="entry name" value="WHTH_transcript_rep_HrcA_IDD"/>
</dbReference>
<organism evidence="8">
    <name type="scientific">Candidatus Improbicoccus pseudotrichonymphae</name>
    <dbReference type="NCBI Taxonomy" id="3033792"/>
    <lineage>
        <taxon>Bacteria</taxon>
        <taxon>Bacillati</taxon>
        <taxon>Bacillota</taxon>
        <taxon>Clostridia</taxon>
        <taxon>Candidatus Improbicoccus</taxon>
    </lineage>
</organism>
<dbReference type="AlphaFoldDB" id="A0AA48KV55"/>
<keyword evidence="1 5" id="KW-0678">Repressor</keyword>
<dbReference type="InterPro" id="IPR005104">
    <property type="entry name" value="WHTH_HrcA_DNA-bd"/>
</dbReference>
<comment type="similarity">
    <text evidence="5">Belongs to the HrcA family.</text>
</comment>
<dbReference type="Proteomes" id="UP001337580">
    <property type="component" value="Chromosome"/>
</dbReference>
<dbReference type="SUPFAM" id="SSF55781">
    <property type="entry name" value="GAF domain-like"/>
    <property type="match status" value="1"/>
</dbReference>
<gene>
    <name evidence="5" type="primary">hrcA</name>
    <name evidence="8" type="ORF">CfP315_0029</name>
</gene>
<dbReference type="SUPFAM" id="SSF46785">
    <property type="entry name" value="Winged helix' DNA-binding domain"/>
    <property type="match status" value="1"/>
</dbReference>
<evidence type="ECO:0000256" key="5">
    <source>
        <dbReference type="HAMAP-Rule" id="MF_00081"/>
    </source>
</evidence>
<name>A0AA48KV55_9FIRM</name>
<dbReference type="Pfam" id="PF03444">
    <property type="entry name" value="WHD_HrcA"/>
    <property type="match status" value="1"/>
</dbReference>
<dbReference type="Gene3D" id="1.10.10.10">
    <property type="entry name" value="Winged helix-like DNA-binding domain superfamily/Winged helix DNA-binding domain"/>
    <property type="match status" value="1"/>
</dbReference>
<dbReference type="InterPro" id="IPR029016">
    <property type="entry name" value="GAF-like_dom_sf"/>
</dbReference>
<evidence type="ECO:0000256" key="1">
    <source>
        <dbReference type="ARBA" id="ARBA00022491"/>
    </source>
</evidence>
<feature type="domain" description="Winged helix-turn-helix transcription repressor HrcA DNA-binding" evidence="7">
    <location>
        <begin position="9"/>
        <end position="57"/>
    </location>
</feature>
<proteinExistence type="inferred from homology"/>
<evidence type="ECO:0000256" key="4">
    <source>
        <dbReference type="ARBA" id="ARBA00023163"/>
    </source>
</evidence>
<dbReference type="NCBIfam" id="TIGR00331">
    <property type="entry name" value="hrcA"/>
    <property type="match status" value="1"/>
</dbReference>
<evidence type="ECO:0000259" key="6">
    <source>
        <dbReference type="Pfam" id="PF01628"/>
    </source>
</evidence>
<dbReference type="Pfam" id="PF01628">
    <property type="entry name" value="HrcA"/>
    <property type="match status" value="1"/>
</dbReference>
<accession>A0AA48KV55</accession>
<dbReference type="HAMAP" id="MF_00081">
    <property type="entry name" value="HrcA"/>
    <property type="match status" value="1"/>
</dbReference>
<protein>
    <recommendedName>
        <fullName evidence="5">Heat-inducible transcription repressor HrcA</fullName>
    </recommendedName>
</protein>
<evidence type="ECO:0000256" key="3">
    <source>
        <dbReference type="ARBA" id="ARBA00023016"/>
    </source>
</evidence>